<dbReference type="STRING" id="1408157.A0A1J7JB73"/>
<dbReference type="Proteomes" id="UP000182658">
    <property type="component" value="Unassembled WGS sequence"/>
</dbReference>
<evidence type="ECO:0000313" key="2">
    <source>
        <dbReference type="EMBL" id="OIW24826.1"/>
    </source>
</evidence>
<evidence type="ECO:0000313" key="3">
    <source>
        <dbReference type="Proteomes" id="UP000182658"/>
    </source>
</evidence>
<reference evidence="2 3" key="1">
    <citation type="submission" date="2016-10" db="EMBL/GenBank/DDBJ databases">
        <title>Draft genome sequence of Coniochaeta ligniaria NRRL30616, a lignocellulolytic fungus for bioabatement of inhibitors in plant biomass hydrolysates.</title>
        <authorList>
            <consortium name="DOE Joint Genome Institute"/>
            <person name="Jimenez D.J."/>
            <person name="Hector R.E."/>
            <person name="Riley R."/>
            <person name="Sun H."/>
            <person name="Grigoriev I.V."/>
            <person name="Van Elsas J.D."/>
            <person name="Nichols N.N."/>
        </authorList>
    </citation>
    <scope>NUCLEOTIDE SEQUENCE [LARGE SCALE GENOMIC DNA]</scope>
    <source>
        <strain evidence="2 3">NRRL 30616</strain>
    </source>
</reference>
<dbReference type="OrthoDB" id="3944128at2759"/>
<evidence type="ECO:0000256" key="1">
    <source>
        <dbReference type="SAM" id="MobiDB-lite"/>
    </source>
</evidence>
<sequence>MVRRLEAVIEANEELVGRHAHDPACTANVTLYDTTTVVVATTTTVDVTHVLDVYVNSTTTNTVAAYVTEYTTNTLHFTEYTTTTLHYTVNITETETDYTTLTNSTTVTTTGTASTTVTTTGVTGVTVTTTGTASTTVTTTGTTDTTVTTTGVTGVTVTTTGTTDTTITTTGTTGVTVTTTGTTDTTITTSTTTTTTLFSTTYEPCPKSCSISAETVNLYYWPTNRPYSYPTTYVDASLGYTFTSPSVYMYIPSARGINTLGQPAGPSTSQWILPLDLYEVSTIANGTGSTSQLNLADLGTNCPRTADPTAIITMVDAACDPVLAAPKQVSSWAYPCNACGRFGLFDPPYAVPTLTGSLIEPTTVVVPSLITITAAPTPTPTSAPPVGVLLVVYYSDGKPVATATIVSTGISGTVVSTVNVPAAPTSSTTPEIVSTTAPAATTSSALPETTAETSAAPSSASTSPLTSASTSSLSTSSITSQSTSASTTSPAVISSTSSSPSVVATAGAAKATCGLEWLLSSIVIAIFLL</sequence>
<dbReference type="AlphaFoldDB" id="A0A1J7JB73"/>
<feature type="region of interest" description="Disordered" evidence="1">
    <location>
        <begin position="422"/>
        <end position="498"/>
    </location>
</feature>
<organism evidence="2 3">
    <name type="scientific">Coniochaeta ligniaria NRRL 30616</name>
    <dbReference type="NCBI Taxonomy" id="1408157"/>
    <lineage>
        <taxon>Eukaryota</taxon>
        <taxon>Fungi</taxon>
        <taxon>Dikarya</taxon>
        <taxon>Ascomycota</taxon>
        <taxon>Pezizomycotina</taxon>
        <taxon>Sordariomycetes</taxon>
        <taxon>Sordariomycetidae</taxon>
        <taxon>Coniochaetales</taxon>
        <taxon>Coniochaetaceae</taxon>
        <taxon>Coniochaeta</taxon>
    </lineage>
</organism>
<feature type="compositionally biased region" description="Low complexity" evidence="1">
    <location>
        <begin position="434"/>
        <end position="498"/>
    </location>
</feature>
<keyword evidence="3" id="KW-1185">Reference proteome</keyword>
<gene>
    <name evidence="2" type="ORF">CONLIGDRAFT_684732</name>
</gene>
<protein>
    <submittedName>
        <fullName evidence="2">Uncharacterized protein</fullName>
    </submittedName>
</protein>
<accession>A0A1J7JB73</accession>
<dbReference type="EMBL" id="KV875102">
    <property type="protein sequence ID" value="OIW24826.1"/>
    <property type="molecule type" value="Genomic_DNA"/>
</dbReference>
<proteinExistence type="predicted"/>
<feature type="compositionally biased region" description="Polar residues" evidence="1">
    <location>
        <begin position="422"/>
        <end position="433"/>
    </location>
</feature>
<name>A0A1J7JB73_9PEZI</name>
<dbReference type="InParanoid" id="A0A1J7JB73"/>